<sequence length="51" mass="6376">MCKLIFYWKKCIPYMMKKIWRGYSLKTEKNLSDMRRSKMQYTRTILKTTMT</sequence>
<protein>
    <submittedName>
        <fullName evidence="1">Uncharacterized protein</fullName>
    </submittedName>
</protein>
<name>K2G4K1_9BACT</name>
<comment type="caution">
    <text evidence="1">The sequence shown here is derived from an EMBL/GenBank/DDBJ whole genome shotgun (WGS) entry which is preliminary data.</text>
</comment>
<dbReference type="AlphaFoldDB" id="K2G4K1"/>
<dbReference type="EMBL" id="AMFJ01000199">
    <property type="protein sequence ID" value="EKE29257.1"/>
    <property type="molecule type" value="Genomic_DNA"/>
</dbReference>
<proteinExistence type="predicted"/>
<organism evidence="1">
    <name type="scientific">uncultured bacterium</name>
    <name type="common">gcode 4</name>
    <dbReference type="NCBI Taxonomy" id="1234023"/>
    <lineage>
        <taxon>Bacteria</taxon>
        <taxon>environmental samples</taxon>
    </lineage>
</organism>
<accession>K2G4K1</accession>
<evidence type="ECO:0000313" key="1">
    <source>
        <dbReference type="EMBL" id="EKE29257.1"/>
    </source>
</evidence>
<gene>
    <name evidence="1" type="ORF">ACD_2C00199G0001</name>
</gene>
<reference evidence="1" key="1">
    <citation type="journal article" date="2012" name="Science">
        <title>Fermentation, hydrogen, and sulfur metabolism in multiple uncultivated bacterial phyla.</title>
        <authorList>
            <person name="Wrighton K.C."/>
            <person name="Thomas B.C."/>
            <person name="Sharon I."/>
            <person name="Miller C.S."/>
            <person name="Castelle C.J."/>
            <person name="VerBerkmoes N.C."/>
            <person name="Wilkins M.J."/>
            <person name="Hettich R.L."/>
            <person name="Lipton M.S."/>
            <person name="Williams K.H."/>
            <person name="Long P.E."/>
            <person name="Banfield J.F."/>
        </authorList>
    </citation>
    <scope>NUCLEOTIDE SEQUENCE [LARGE SCALE GENOMIC DNA]</scope>
</reference>